<keyword evidence="2" id="KW-1185">Reference proteome</keyword>
<name>A0A8S0PC64_OLEEU</name>
<sequence>MLESENEARLYISVTVTPTAANSHEINMHGGSHHELGNISFSPKFIDADNNQLVLQQVDSTASRSPISASVLNSLDPSNHLNYFLTQKSTLMNPIYNKLLEGTFDLGCDNGFL</sequence>
<evidence type="ECO:0000313" key="2">
    <source>
        <dbReference type="Proteomes" id="UP000594638"/>
    </source>
</evidence>
<protein>
    <submittedName>
        <fullName evidence="1">Uncharacterized protein</fullName>
    </submittedName>
</protein>
<dbReference type="Proteomes" id="UP000594638">
    <property type="component" value="Unassembled WGS sequence"/>
</dbReference>
<evidence type="ECO:0000313" key="1">
    <source>
        <dbReference type="EMBL" id="CAA2935228.1"/>
    </source>
</evidence>
<proteinExistence type="predicted"/>
<dbReference type="EMBL" id="CACTIH010000023">
    <property type="protein sequence ID" value="CAA2935228.1"/>
    <property type="molecule type" value="Genomic_DNA"/>
</dbReference>
<dbReference type="AlphaFoldDB" id="A0A8S0PC64"/>
<reference evidence="1 2" key="1">
    <citation type="submission" date="2019-12" db="EMBL/GenBank/DDBJ databases">
        <authorList>
            <person name="Alioto T."/>
            <person name="Alioto T."/>
            <person name="Gomez Garrido J."/>
        </authorList>
    </citation>
    <scope>NUCLEOTIDE SEQUENCE [LARGE SCALE GENOMIC DNA]</scope>
</reference>
<comment type="caution">
    <text evidence="1">The sequence shown here is derived from an EMBL/GenBank/DDBJ whole genome shotgun (WGS) entry which is preliminary data.</text>
</comment>
<organism evidence="1 2">
    <name type="scientific">Olea europaea subsp. europaea</name>
    <dbReference type="NCBI Taxonomy" id="158383"/>
    <lineage>
        <taxon>Eukaryota</taxon>
        <taxon>Viridiplantae</taxon>
        <taxon>Streptophyta</taxon>
        <taxon>Embryophyta</taxon>
        <taxon>Tracheophyta</taxon>
        <taxon>Spermatophyta</taxon>
        <taxon>Magnoliopsida</taxon>
        <taxon>eudicotyledons</taxon>
        <taxon>Gunneridae</taxon>
        <taxon>Pentapetalae</taxon>
        <taxon>asterids</taxon>
        <taxon>lamiids</taxon>
        <taxon>Lamiales</taxon>
        <taxon>Oleaceae</taxon>
        <taxon>Oleeae</taxon>
        <taxon>Olea</taxon>
    </lineage>
</organism>
<dbReference type="Gramene" id="OE9A014888T1">
    <property type="protein sequence ID" value="OE9A014888C1"/>
    <property type="gene ID" value="OE9A014888"/>
</dbReference>
<gene>
    <name evidence="1" type="ORF">OLEA9_A014888</name>
</gene>
<accession>A0A8S0PC64</accession>